<dbReference type="InterPro" id="IPR000056">
    <property type="entry name" value="Ribul_P_3_epim-like"/>
</dbReference>
<dbReference type="GO" id="GO:0006098">
    <property type="term" value="P:pentose-phosphate shunt"/>
    <property type="evidence" value="ECO:0007669"/>
    <property type="project" value="UniProtKB-UniRule"/>
</dbReference>
<feature type="binding site" evidence="10">
    <location>
        <begin position="174"/>
        <end position="176"/>
    </location>
    <ligand>
        <name>substrate</name>
    </ligand>
</feature>
<dbReference type="AlphaFoldDB" id="A0A1M4V0H4"/>
<dbReference type="Gene3D" id="3.20.20.70">
    <property type="entry name" value="Aldolase class I"/>
    <property type="match status" value="1"/>
</dbReference>
<dbReference type="InterPro" id="IPR011060">
    <property type="entry name" value="RibuloseP-bd_barrel"/>
</dbReference>
<keyword evidence="16" id="KW-1185">Reference proteome</keyword>
<feature type="binding site" evidence="10 13">
    <location>
        <position position="34"/>
    </location>
    <ligand>
        <name>a divalent metal cation</name>
        <dbReference type="ChEBI" id="CHEBI:60240"/>
    </ligand>
</feature>
<dbReference type="GO" id="GO:0004750">
    <property type="term" value="F:D-ribulose-phosphate 3-epimerase activity"/>
    <property type="evidence" value="ECO:0007669"/>
    <property type="project" value="UniProtKB-UniRule"/>
</dbReference>
<dbReference type="PROSITE" id="PS01086">
    <property type="entry name" value="RIBUL_P_3_EPIMER_2"/>
    <property type="match status" value="1"/>
</dbReference>
<accession>A0A1M4V0H4</accession>
<dbReference type="CDD" id="cd00429">
    <property type="entry name" value="RPE"/>
    <property type="match status" value="1"/>
</dbReference>
<evidence type="ECO:0000313" key="15">
    <source>
        <dbReference type="EMBL" id="SHE62398.1"/>
    </source>
</evidence>
<dbReference type="PROSITE" id="PS01085">
    <property type="entry name" value="RIBUL_P_3_EPIMER_1"/>
    <property type="match status" value="1"/>
</dbReference>
<evidence type="ECO:0000256" key="13">
    <source>
        <dbReference type="PIRSR" id="PIRSR001461-2"/>
    </source>
</evidence>
<evidence type="ECO:0000256" key="1">
    <source>
        <dbReference type="ARBA" id="ARBA00001782"/>
    </source>
</evidence>
<evidence type="ECO:0000256" key="7">
    <source>
        <dbReference type="ARBA" id="ARBA00013188"/>
    </source>
</evidence>
<feature type="binding site" evidence="14">
    <location>
        <position position="176"/>
    </location>
    <ligand>
        <name>substrate</name>
    </ligand>
</feature>
<feature type="active site" description="Proton donor" evidence="10 12">
    <location>
        <position position="174"/>
    </location>
</feature>
<evidence type="ECO:0000256" key="11">
    <source>
        <dbReference type="PIRNR" id="PIRNR001461"/>
    </source>
</evidence>
<sequence length="219" mass="24477">MEMKIYPSILAADFSKLGKDIKNVENNIDGIHLDIMDGLFVPNISFGTPIIKSVRNITNKYLDAHLMIIDPDRYIEDYAKMGINGITIHYEAVTHLHRTIIKIKELGCDAGISLNPHTPVFLLEEILPFVDRVLIMSVNPGFTGQKFIPETLNKIKKLKNIIDNKNLNVKIEVDGGVGLKNIKNLYQAGAREFVVGAGIFHQKNPSEAAKKLKEVGMEI</sequence>
<dbReference type="EC" id="5.1.3.1" evidence="7 10"/>
<evidence type="ECO:0000256" key="5">
    <source>
        <dbReference type="ARBA" id="ARBA00001954"/>
    </source>
</evidence>
<dbReference type="InterPro" id="IPR026019">
    <property type="entry name" value="Ribul_P_3_epim"/>
</dbReference>
<feature type="binding site" evidence="10 14">
    <location>
        <position position="8"/>
    </location>
    <ligand>
        <name>substrate</name>
    </ligand>
</feature>
<evidence type="ECO:0000313" key="16">
    <source>
        <dbReference type="Proteomes" id="UP000184334"/>
    </source>
</evidence>
<dbReference type="NCBIfam" id="TIGR01163">
    <property type="entry name" value="rpe"/>
    <property type="match status" value="1"/>
</dbReference>
<reference evidence="15" key="1">
    <citation type="submission" date="2016-11" db="EMBL/GenBank/DDBJ databases">
        <authorList>
            <person name="Varghese N."/>
            <person name="Submissions S."/>
        </authorList>
    </citation>
    <scope>NUCLEOTIDE SEQUENCE [LARGE SCALE GENOMIC DNA]</scope>
    <source>
        <strain evidence="15">DSM 16785</strain>
    </source>
</reference>
<comment type="cofactor">
    <cofactor evidence="5">
        <name>Fe(2+)</name>
        <dbReference type="ChEBI" id="CHEBI:29033"/>
    </cofactor>
</comment>
<dbReference type="OrthoDB" id="1645589at2"/>
<evidence type="ECO:0000256" key="8">
    <source>
        <dbReference type="ARBA" id="ARBA00022723"/>
    </source>
</evidence>
<dbReference type="GO" id="GO:0046872">
    <property type="term" value="F:metal ion binding"/>
    <property type="evidence" value="ECO:0007669"/>
    <property type="project" value="UniProtKB-UniRule"/>
</dbReference>
<comment type="similarity">
    <text evidence="6 10 11">Belongs to the ribulose-phosphate 3-epimerase family.</text>
</comment>
<comment type="cofactor">
    <cofactor evidence="2">
        <name>Mn(2+)</name>
        <dbReference type="ChEBI" id="CHEBI:29035"/>
    </cofactor>
</comment>
<feature type="binding site" evidence="10 14">
    <location>
        <position position="65"/>
    </location>
    <ligand>
        <name>substrate</name>
    </ligand>
</feature>
<keyword evidence="10 11" id="KW-0119">Carbohydrate metabolism</keyword>
<name>A0A1M4V0H4_MARH1</name>
<feature type="binding site" evidence="10 14">
    <location>
        <begin position="141"/>
        <end position="144"/>
    </location>
    <ligand>
        <name>substrate</name>
    </ligand>
</feature>
<comment type="caution">
    <text evidence="10">Lacks conserved residue(s) required for the propagation of feature annotation.</text>
</comment>
<proteinExistence type="inferred from homology"/>
<keyword evidence="9 10" id="KW-0413">Isomerase</keyword>
<comment type="function">
    <text evidence="10">Catalyzes the reversible epimerization of D-ribulose 5-phosphate to D-xylulose 5-phosphate.</text>
</comment>
<keyword evidence="13" id="KW-0862">Zinc</keyword>
<evidence type="ECO:0000256" key="6">
    <source>
        <dbReference type="ARBA" id="ARBA00009541"/>
    </source>
</evidence>
<dbReference type="GO" id="GO:0019323">
    <property type="term" value="P:pentose catabolic process"/>
    <property type="evidence" value="ECO:0007669"/>
    <property type="project" value="UniProtKB-UniRule"/>
</dbReference>
<dbReference type="PANTHER" id="PTHR11749">
    <property type="entry name" value="RIBULOSE-5-PHOSPHATE-3-EPIMERASE"/>
    <property type="match status" value="1"/>
</dbReference>
<dbReference type="SUPFAM" id="SSF51366">
    <property type="entry name" value="Ribulose-phoshate binding barrel"/>
    <property type="match status" value="1"/>
</dbReference>
<evidence type="ECO:0000256" key="2">
    <source>
        <dbReference type="ARBA" id="ARBA00001936"/>
    </source>
</evidence>
<dbReference type="Proteomes" id="UP000184334">
    <property type="component" value="Unassembled WGS sequence"/>
</dbReference>
<evidence type="ECO:0000256" key="10">
    <source>
        <dbReference type="HAMAP-Rule" id="MF_02227"/>
    </source>
</evidence>
<evidence type="ECO:0000256" key="3">
    <source>
        <dbReference type="ARBA" id="ARBA00001941"/>
    </source>
</evidence>
<dbReference type="GO" id="GO:0005737">
    <property type="term" value="C:cytoplasm"/>
    <property type="evidence" value="ECO:0007669"/>
    <property type="project" value="UniProtKB-ARBA"/>
</dbReference>
<feature type="binding site" evidence="10 13">
    <location>
        <position position="65"/>
    </location>
    <ligand>
        <name>a divalent metal cation</name>
        <dbReference type="ChEBI" id="CHEBI:60240"/>
    </ligand>
</feature>
<feature type="active site" description="Proton acceptor" evidence="10 12">
    <location>
        <position position="34"/>
    </location>
</feature>
<comment type="caution">
    <text evidence="15">The sequence shown here is derived from an EMBL/GenBank/DDBJ whole genome shotgun (WGS) entry which is preliminary data.</text>
</comment>
<dbReference type="HAMAP" id="MF_02227">
    <property type="entry name" value="RPE"/>
    <property type="match status" value="1"/>
</dbReference>
<feature type="binding site" evidence="10 13">
    <location>
        <position position="32"/>
    </location>
    <ligand>
        <name>a divalent metal cation</name>
        <dbReference type="ChEBI" id="CHEBI:60240"/>
    </ligand>
</feature>
<comment type="catalytic activity">
    <reaction evidence="1 10 11">
        <text>D-ribulose 5-phosphate = D-xylulose 5-phosphate</text>
        <dbReference type="Rhea" id="RHEA:13677"/>
        <dbReference type="ChEBI" id="CHEBI:57737"/>
        <dbReference type="ChEBI" id="CHEBI:58121"/>
        <dbReference type="EC" id="5.1.3.1"/>
    </reaction>
</comment>
<dbReference type="RefSeq" id="WP_072863685.1">
    <property type="nucleotide sequence ID" value="NZ_FQUI01000009.1"/>
</dbReference>
<comment type="cofactor">
    <cofactor evidence="4">
        <name>Zn(2+)</name>
        <dbReference type="ChEBI" id="CHEBI:29105"/>
    </cofactor>
</comment>
<protein>
    <recommendedName>
        <fullName evidence="7 10">Ribulose-phosphate 3-epimerase</fullName>
        <ecNumber evidence="7 10">5.1.3.1</ecNumber>
    </recommendedName>
</protein>
<comment type="cofactor">
    <cofactor evidence="3">
        <name>Co(2+)</name>
        <dbReference type="ChEBI" id="CHEBI:48828"/>
    </cofactor>
</comment>
<dbReference type="PIRSF" id="PIRSF001461">
    <property type="entry name" value="RPE"/>
    <property type="match status" value="1"/>
</dbReference>
<keyword evidence="13" id="KW-0170">Cobalt</keyword>
<gene>
    <name evidence="10" type="primary">rpe</name>
    <name evidence="15" type="ORF">SAMN02745164_00803</name>
</gene>
<evidence type="ECO:0000256" key="14">
    <source>
        <dbReference type="PIRSR" id="PIRSR001461-3"/>
    </source>
</evidence>
<keyword evidence="13" id="KW-0464">Manganese</keyword>
<feature type="binding site" evidence="10 13">
    <location>
        <position position="174"/>
    </location>
    <ligand>
        <name>a divalent metal cation</name>
        <dbReference type="ChEBI" id="CHEBI:60240"/>
    </ligand>
</feature>
<evidence type="ECO:0000256" key="4">
    <source>
        <dbReference type="ARBA" id="ARBA00001947"/>
    </source>
</evidence>
<dbReference type="Pfam" id="PF00834">
    <property type="entry name" value="Ribul_P_3_epim"/>
    <property type="match status" value="1"/>
</dbReference>
<organism evidence="15 16">
    <name type="scientific">Marinitoga hydrogenitolerans (strain DSM 16785 / JCM 12826 / AT1271)</name>
    <dbReference type="NCBI Taxonomy" id="1122195"/>
    <lineage>
        <taxon>Bacteria</taxon>
        <taxon>Thermotogati</taxon>
        <taxon>Thermotogota</taxon>
        <taxon>Thermotogae</taxon>
        <taxon>Petrotogales</taxon>
        <taxon>Petrotogaceae</taxon>
        <taxon>Marinitoga</taxon>
    </lineage>
</organism>
<dbReference type="FunFam" id="3.20.20.70:FF:000004">
    <property type="entry name" value="Ribulose-phosphate 3-epimerase"/>
    <property type="match status" value="1"/>
</dbReference>
<dbReference type="EMBL" id="FQUI01000009">
    <property type="protein sequence ID" value="SHE62398.1"/>
    <property type="molecule type" value="Genomic_DNA"/>
</dbReference>
<evidence type="ECO:0000256" key="12">
    <source>
        <dbReference type="PIRSR" id="PIRSR001461-1"/>
    </source>
</evidence>
<comment type="pathway">
    <text evidence="10">Carbohydrate degradation.</text>
</comment>
<keyword evidence="8 10" id="KW-0479">Metal-binding</keyword>
<evidence type="ECO:0000256" key="9">
    <source>
        <dbReference type="ARBA" id="ARBA00023235"/>
    </source>
</evidence>
<dbReference type="InterPro" id="IPR013785">
    <property type="entry name" value="Aldolase_TIM"/>
</dbReference>
<comment type="cofactor">
    <cofactor evidence="10 13">
        <name>a divalent metal cation</name>
        <dbReference type="ChEBI" id="CHEBI:60240"/>
    </cofactor>
    <text evidence="10 13">Binds 1 divalent metal cation per subunit.</text>
</comment>
<dbReference type="NCBIfam" id="NF004076">
    <property type="entry name" value="PRK05581.1-4"/>
    <property type="match status" value="1"/>
</dbReference>
<dbReference type="STRING" id="1122195.SAMN02745164_00803"/>